<dbReference type="PANTHER" id="PTHR37482:SF1">
    <property type="entry name" value="OUTER MEMBRANE PROTEIN ASSEMBLY FACTOR BAME"/>
    <property type="match status" value="1"/>
</dbReference>
<dbReference type="GO" id="GO:0051205">
    <property type="term" value="P:protein insertion into membrane"/>
    <property type="evidence" value="ECO:0007669"/>
    <property type="project" value="UniProtKB-UniRule"/>
</dbReference>
<reference evidence="6 7" key="1">
    <citation type="journal article" date="2016" name="Nat. Commun.">
        <title>Thousands of microbial genomes shed light on interconnected biogeochemical processes in an aquifer system.</title>
        <authorList>
            <person name="Anantharaman K."/>
            <person name="Brown C.T."/>
            <person name="Hug L.A."/>
            <person name="Sharon I."/>
            <person name="Castelle C.J."/>
            <person name="Probst A.J."/>
            <person name="Thomas B.C."/>
            <person name="Singh A."/>
            <person name="Wilkins M.J."/>
            <person name="Karaoz U."/>
            <person name="Brodie E.L."/>
            <person name="Williams K.H."/>
            <person name="Hubbard S.S."/>
            <person name="Banfield J.F."/>
        </authorList>
    </citation>
    <scope>NUCLEOTIDE SEQUENCE [LARGE SCALE GENOMIC DNA]</scope>
</reference>
<dbReference type="HAMAP" id="MF_00925">
    <property type="entry name" value="OM_assembly_BamE"/>
    <property type="match status" value="1"/>
</dbReference>
<evidence type="ECO:0000313" key="6">
    <source>
        <dbReference type="EMBL" id="OGI40942.1"/>
    </source>
</evidence>
<evidence type="ECO:0000256" key="3">
    <source>
        <dbReference type="ARBA" id="ARBA00023237"/>
    </source>
</evidence>
<dbReference type="AlphaFoldDB" id="A0A1F6T733"/>
<feature type="domain" description="Outer membrane protein assembly factor BamE" evidence="5">
    <location>
        <begin position="31"/>
        <end position="97"/>
    </location>
</feature>
<evidence type="ECO:0000256" key="1">
    <source>
        <dbReference type="ARBA" id="ARBA00022729"/>
    </source>
</evidence>
<comment type="caution">
    <text evidence="6">The sequence shown here is derived from an EMBL/GenBank/DDBJ whole genome shotgun (WGS) entry which is preliminary data.</text>
</comment>
<proteinExistence type="inferred from homology"/>
<keyword evidence="1 4" id="KW-0732">Signal</keyword>
<dbReference type="GO" id="GO:1990063">
    <property type="term" value="C:Bam protein complex"/>
    <property type="evidence" value="ECO:0007669"/>
    <property type="project" value="TreeGrafter"/>
</dbReference>
<sequence>MRHRLALIALIATLPLSACILKVHKLDIQQGNVVTQEMVDKLRPGMTRAQVRFVLGTPLVADSFHQDRWDYFYSYKKGAEGAVESRRVTLLFKDNILHSVHGDVAVKSPETAPAAAPDKPAS</sequence>
<dbReference type="GO" id="GO:0043165">
    <property type="term" value="P:Gram-negative-bacterium-type cell outer membrane assembly"/>
    <property type="evidence" value="ECO:0007669"/>
    <property type="project" value="UniProtKB-UniRule"/>
</dbReference>
<organism evidence="6 7">
    <name type="scientific">Candidatus Muproteobacteria bacterium RBG_16_64_10</name>
    <dbReference type="NCBI Taxonomy" id="1817757"/>
    <lineage>
        <taxon>Bacteria</taxon>
        <taxon>Pseudomonadati</taxon>
        <taxon>Pseudomonadota</taxon>
        <taxon>Candidatus Muproteobacteria</taxon>
    </lineage>
</organism>
<comment type="subcellular location">
    <subcellularLocation>
        <location evidence="4">Cell outer membrane</location>
    </subcellularLocation>
</comment>
<dbReference type="Proteomes" id="UP000179334">
    <property type="component" value="Unassembled WGS sequence"/>
</dbReference>
<dbReference type="InterPro" id="IPR026592">
    <property type="entry name" value="BamE"/>
</dbReference>
<evidence type="ECO:0000259" key="5">
    <source>
        <dbReference type="Pfam" id="PF04355"/>
    </source>
</evidence>
<comment type="similarity">
    <text evidence="4">Belongs to the BamE family.</text>
</comment>
<dbReference type="Pfam" id="PF04355">
    <property type="entry name" value="BamE"/>
    <property type="match status" value="1"/>
</dbReference>
<comment type="function">
    <text evidence="4">Part of the outer membrane protein assembly complex, which is involved in assembly and insertion of beta-barrel proteins into the outer membrane.</text>
</comment>
<keyword evidence="3 4" id="KW-0998">Cell outer membrane</keyword>
<protein>
    <recommendedName>
        <fullName evidence="4">Outer membrane protein assembly factor BamE</fullName>
    </recommendedName>
</protein>
<dbReference type="EMBL" id="MFSR01000010">
    <property type="protein sequence ID" value="OGI40942.1"/>
    <property type="molecule type" value="Genomic_DNA"/>
</dbReference>
<name>A0A1F6T733_9PROT</name>
<dbReference type="GO" id="GO:0030674">
    <property type="term" value="F:protein-macromolecule adaptor activity"/>
    <property type="evidence" value="ECO:0007669"/>
    <property type="project" value="TreeGrafter"/>
</dbReference>
<dbReference type="Gene3D" id="3.30.1450.10">
    <property type="match status" value="1"/>
</dbReference>
<evidence type="ECO:0000313" key="7">
    <source>
        <dbReference type="Proteomes" id="UP000179334"/>
    </source>
</evidence>
<evidence type="ECO:0000256" key="2">
    <source>
        <dbReference type="ARBA" id="ARBA00023136"/>
    </source>
</evidence>
<gene>
    <name evidence="4" type="primary">bamE</name>
    <name evidence="6" type="ORF">A2V91_05000</name>
</gene>
<dbReference type="InterPro" id="IPR037873">
    <property type="entry name" value="BamE-like"/>
</dbReference>
<comment type="subunit">
    <text evidence="4">Part of the Bam complex.</text>
</comment>
<evidence type="ECO:0000256" key="4">
    <source>
        <dbReference type="HAMAP-Rule" id="MF_00925"/>
    </source>
</evidence>
<dbReference type="InterPro" id="IPR007450">
    <property type="entry name" value="BamE_dom"/>
</dbReference>
<accession>A0A1F6T733</accession>
<keyword evidence="2 4" id="KW-0472">Membrane</keyword>
<dbReference type="PANTHER" id="PTHR37482">
    <property type="entry name" value="OUTER MEMBRANE PROTEIN ASSEMBLY FACTOR BAME"/>
    <property type="match status" value="1"/>
</dbReference>